<organism evidence="2 4">
    <name type="scientific">Pedobacter hiemivivus</name>
    <dbReference type="NCBI Taxonomy" id="2530454"/>
    <lineage>
        <taxon>Bacteria</taxon>
        <taxon>Pseudomonadati</taxon>
        <taxon>Bacteroidota</taxon>
        <taxon>Sphingobacteriia</taxon>
        <taxon>Sphingobacteriales</taxon>
        <taxon>Sphingobacteriaceae</taxon>
        <taxon>Pedobacter</taxon>
    </lineage>
</organism>
<keyword evidence="3" id="KW-1185">Reference proteome</keyword>
<proteinExistence type="predicted"/>
<accession>A0A4R0N9R1</accession>
<gene>
    <name evidence="1" type="ORF">EZ444_13420</name>
    <name evidence="2" type="ORF">FBD94_03120</name>
</gene>
<dbReference type="Pfam" id="PF13585">
    <property type="entry name" value="CHU_C"/>
    <property type="match status" value="1"/>
</dbReference>
<evidence type="ECO:0000313" key="3">
    <source>
        <dbReference type="Proteomes" id="UP000291117"/>
    </source>
</evidence>
<sequence length="259" mass="29122">MKNILLGKMKRLIASIAIGFLLFICPDVKAQLKVGSEGIFVQPGTVFYTEGLTLVPATEWGMNNLMITKQMQTVIWPKFNSIQRIYRFSRPATFDGELALNYEDVELNGNEGKSLVLAYSKAPSNNYKDFTLVKESVANPTERYVGQLFGDKITFSDLTAVTMESGKEAYSDLIANNMITPNGDGVNDTWIVKNIHLYPNNELKIYDREGRLVFNMIGYDNTWGGTFNGSALPEDSYYYVLYFDSGKAKRSGFISVVRE</sequence>
<accession>A0A4U1GNB8</accession>
<evidence type="ECO:0000313" key="4">
    <source>
        <dbReference type="Proteomes" id="UP000309594"/>
    </source>
</evidence>
<reference evidence="1 3" key="1">
    <citation type="submission" date="2019-02" db="EMBL/GenBank/DDBJ databases">
        <title>Pedobacter sp. RP-3-8 sp. nov., isolated from Arctic soil.</title>
        <authorList>
            <person name="Dahal R.H."/>
        </authorList>
    </citation>
    <scope>NUCLEOTIDE SEQUENCE [LARGE SCALE GENOMIC DNA]</scope>
    <source>
        <strain evidence="1 3">RP-3-8</strain>
    </source>
</reference>
<dbReference type="EMBL" id="SWDX01000001">
    <property type="protein sequence ID" value="TKC65554.1"/>
    <property type="molecule type" value="Genomic_DNA"/>
</dbReference>
<dbReference type="Proteomes" id="UP000291117">
    <property type="component" value="Unassembled WGS sequence"/>
</dbReference>
<dbReference type="Proteomes" id="UP000309594">
    <property type="component" value="Unassembled WGS sequence"/>
</dbReference>
<protein>
    <submittedName>
        <fullName evidence="2">Gliding motility-associated C-terminal domain-containing protein</fullName>
    </submittedName>
</protein>
<dbReference type="InterPro" id="IPR026341">
    <property type="entry name" value="T9SS_type_B"/>
</dbReference>
<dbReference type="OrthoDB" id="9765926at2"/>
<dbReference type="RefSeq" id="WP_131609633.1">
    <property type="nucleotide sequence ID" value="NZ_SJSM01000007.1"/>
</dbReference>
<evidence type="ECO:0000313" key="1">
    <source>
        <dbReference type="EMBL" id="TCC96043.1"/>
    </source>
</evidence>
<reference evidence="2 4" key="2">
    <citation type="submission" date="2019-04" db="EMBL/GenBank/DDBJ databases">
        <title>Pedobacter sp. RP-1-16 sp. nov., isolated from Arctic soil.</title>
        <authorList>
            <person name="Dahal R.H."/>
            <person name="Kim D.-U."/>
        </authorList>
    </citation>
    <scope>NUCLEOTIDE SEQUENCE [LARGE SCALE GENOMIC DNA]</scope>
    <source>
        <strain evidence="2 4">RP-1-16</strain>
    </source>
</reference>
<name>A0A4U1GNB8_9SPHI</name>
<dbReference type="AlphaFoldDB" id="A0A4U1GNB8"/>
<dbReference type="EMBL" id="SJSM01000007">
    <property type="protein sequence ID" value="TCC96043.1"/>
    <property type="molecule type" value="Genomic_DNA"/>
</dbReference>
<comment type="caution">
    <text evidence="2">The sequence shown here is derived from an EMBL/GenBank/DDBJ whole genome shotgun (WGS) entry which is preliminary data.</text>
</comment>
<evidence type="ECO:0000313" key="2">
    <source>
        <dbReference type="EMBL" id="TKC65554.1"/>
    </source>
</evidence>
<dbReference type="NCBIfam" id="TIGR04131">
    <property type="entry name" value="Bac_Flav_CTERM"/>
    <property type="match status" value="1"/>
</dbReference>